<dbReference type="InterPro" id="IPR029063">
    <property type="entry name" value="SAM-dependent_MTases_sf"/>
</dbReference>
<dbReference type="GO" id="GO:0032259">
    <property type="term" value="P:methylation"/>
    <property type="evidence" value="ECO:0007669"/>
    <property type="project" value="UniProtKB-KW"/>
</dbReference>
<keyword evidence="4" id="KW-1185">Reference proteome</keyword>
<dbReference type="Pfam" id="PF13649">
    <property type="entry name" value="Methyltransf_25"/>
    <property type="match status" value="1"/>
</dbReference>
<organism evidence="3 4">
    <name type="scientific">Amycolatopsis pithecellobii</name>
    <dbReference type="NCBI Taxonomy" id="664692"/>
    <lineage>
        <taxon>Bacteria</taxon>
        <taxon>Bacillati</taxon>
        <taxon>Actinomycetota</taxon>
        <taxon>Actinomycetes</taxon>
        <taxon>Pseudonocardiales</taxon>
        <taxon>Pseudonocardiaceae</taxon>
        <taxon>Amycolatopsis</taxon>
    </lineage>
</organism>
<comment type="caution">
    <text evidence="3">The sequence shown here is derived from an EMBL/GenBank/DDBJ whole genome shotgun (WGS) entry which is preliminary data.</text>
</comment>
<keyword evidence="3" id="KW-0489">Methyltransferase</keyword>
<protein>
    <submittedName>
        <fullName evidence="3">Methyltransferase domain-containing protein</fullName>
    </submittedName>
</protein>
<proteinExistence type="predicted"/>
<dbReference type="CDD" id="cd02440">
    <property type="entry name" value="AdoMet_MTases"/>
    <property type="match status" value="1"/>
</dbReference>
<dbReference type="InterPro" id="IPR041698">
    <property type="entry name" value="Methyltransf_25"/>
</dbReference>
<dbReference type="OrthoDB" id="9804312at2"/>
<evidence type="ECO:0000256" key="1">
    <source>
        <dbReference type="ARBA" id="ARBA00022679"/>
    </source>
</evidence>
<feature type="domain" description="Methyltransferase" evidence="2">
    <location>
        <begin position="39"/>
        <end position="133"/>
    </location>
</feature>
<dbReference type="Proteomes" id="UP000440096">
    <property type="component" value="Unassembled WGS sequence"/>
</dbReference>
<gene>
    <name evidence="3" type="ORF">GKO32_13025</name>
</gene>
<name>A0A6N7Z0P0_9PSEU</name>
<dbReference type="AlphaFoldDB" id="A0A6N7Z0P0"/>
<dbReference type="SUPFAM" id="SSF53335">
    <property type="entry name" value="S-adenosyl-L-methionine-dependent methyltransferases"/>
    <property type="match status" value="1"/>
</dbReference>
<reference evidence="3 4" key="1">
    <citation type="submission" date="2019-11" db="EMBL/GenBank/DDBJ databases">
        <title>Draft genome of Amycolatopsis RM579.</title>
        <authorList>
            <person name="Duangmal K."/>
            <person name="Mingma R."/>
        </authorList>
    </citation>
    <scope>NUCLEOTIDE SEQUENCE [LARGE SCALE GENOMIC DNA]</scope>
    <source>
        <strain evidence="3 4">RM579</strain>
    </source>
</reference>
<evidence type="ECO:0000313" key="4">
    <source>
        <dbReference type="Proteomes" id="UP000440096"/>
    </source>
</evidence>
<keyword evidence="1 3" id="KW-0808">Transferase</keyword>
<dbReference type="RefSeq" id="WP_154757103.1">
    <property type="nucleotide sequence ID" value="NZ_WMBA01000016.1"/>
</dbReference>
<dbReference type="Gene3D" id="3.40.50.150">
    <property type="entry name" value="Vaccinia Virus protein VP39"/>
    <property type="match status" value="1"/>
</dbReference>
<accession>A0A6N7Z0P0</accession>
<evidence type="ECO:0000259" key="2">
    <source>
        <dbReference type="Pfam" id="PF13649"/>
    </source>
</evidence>
<dbReference type="GO" id="GO:0008168">
    <property type="term" value="F:methyltransferase activity"/>
    <property type="evidence" value="ECO:0007669"/>
    <property type="project" value="UniProtKB-KW"/>
</dbReference>
<dbReference type="PANTHER" id="PTHR43861">
    <property type="entry name" value="TRANS-ACONITATE 2-METHYLTRANSFERASE-RELATED"/>
    <property type="match status" value="1"/>
</dbReference>
<evidence type="ECO:0000313" key="3">
    <source>
        <dbReference type="EMBL" id="MTD54893.1"/>
    </source>
</evidence>
<sequence>MTGPDDTLAAAQHRHWQHTYRDHPGRYGTAPSSANATTVLELGAGHGRDALLFARRGFTVHALDFSAAVLTQLRAAAAGLAVHTIEHDVRDPLPLPDADVDAVFAHTLLCLALSTAEISALTGEVRRVLRPGGIFVHTVRHTGDPHYGTGLAHGDDIYENGGFAVHFFSRELVDALAEGWRLVEVREFTEGDLPRRLWRITQTVPR</sequence>
<dbReference type="EMBL" id="WMBA01000016">
    <property type="protein sequence ID" value="MTD54893.1"/>
    <property type="molecule type" value="Genomic_DNA"/>
</dbReference>